<dbReference type="OrthoDB" id="3734119at2"/>
<reference evidence="1 2" key="1">
    <citation type="journal article" date="2018" name="Arch. Microbiol.">
        <title>New insights into the metabolic potential of the phototrophic purple bacterium Rhodopila globiformis DSM 161(T) from its draft genome sequence and evidence for a vanadium-dependent nitrogenase.</title>
        <authorList>
            <person name="Imhoff J.F."/>
            <person name="Rahn T."/>
            <person name="Kunzel S."/>
            <person name="Neulinger S.C."/>
        </authorList>
    </citation>
    <scope>NUCLEOTIDE SEQUENCE [LARGE SCALE GENOMIC DNA]</scope>
    <source>
        <strain evidence="1 2">DSM 161</strain>
    </source>
</reference>
<evidence type="ECO:0000313" key="1">
    <source>
        <dbReference type="EMBL" id="PPQ36152.1"/>
    </source>
</evidence>
<dbReference type="AlphaFoldDB" id="A0A2S6NLD1"/>
<dbReference type="Proteomes" id="UP000239724">
    <property type="component" value="Unassembled WGS sequence"/>
</dbReference>
<organism evidence="1 2">
    <name type="scientific">Rhodopila globiformis</name>
    <name type="common">Rhodopseudomonas globiformis</name>
    <dbReference type="NCBI Taxonomy" id="1071"/>
    <lineage>
        <taxon>Bacteria</taxon>
        <taxon>Pseudomonadati</taxon>
        <taxon>Pseudomonadota</taxon>
        <taxon>Alphaproteobacteria</taxon>
        <taxon>Acetobacterales</taxon>
        <taxon>Acetobacteraceae</taxon>
        <taxon>Rhodopila</taxon>
    </lineage>
</organism>
<protein>
    <recommendedName>
        <fullName evidence="3">DUF3018 family protein</fullName>
    </recommendedName>
</protein>
<proteinExistence type="predicted"/>
<dbReference type="RefSeq" id="WP_104517846.1">
    <property type="nucleotide sequence ID" value="NZ_NHRY01000061.1"/>
</dbReference>
<dbReference type="Pfam" id="PF11455">
    <property type="entry name" value="MazE-like"/>
    <property type="match status" value="1"/>
</dbReference>
<accession>A0A2S6NLD1</accession>
<sequence length="76" mass="8596">MSQSKSADRVRRRRDKMRAAGLRPVQIWVADTRAPGFAEECRRQCMRVAAFDATDIGHAEAAFWERASADAWDDLG</sequence>
<dbReference type="EMBL" id="NHRY01000061">
    <property type="protein sequence ID" value="PPQ36152.1"/>
    <property type="molecule type" value="Genomic_DNA"/>
</dbReference>
<keyword evidence="2" id="KW-1185">Reference proteome</keyword>
<dbReference type="InterPro" id="IPR021558">
    <property type="entry name" value="MazE-like"/>
</dbReference>
<evidence type="ECO:0008006" key="3">
    <source>
        <dbReference type="Google" id="ProtNLM"/>
    </source>
</evidence>
<comment type="caution">
    <text evidence="1">The sequence shown here is derived from an EMBL/GenBank/DDBJ whole genome shotgun (WGS) entry which is preliminary data.</text>
</comment>
<name>A0A2S6NLD1_RHOGL</name>
<gene>
    <name evidence="1" type="ORF">CCS01_05510</name>
</gene>
<evidence type="ECO:0000313" key="2">
    <source>
        <dbReference type="Proteomes" id="UP000239724"/>
    </source>
</evidence>